<name>A0A7V5PP58_CALAY</name>
<evidence type="ECO:0000256" key="6">
    <source>
        <dbReference type="PROSITE-ProRule" id="PRU00169"/>
    </source>
</evidence>
<evidence type="ECO:0000256" key="5">
    <source>
        <dbReference type="ARBA" id="ARBA00022777"/>
    </source>
</evidence>
<feature type="modified residue" description="4-aspartylphosphate" evidence="6">
    <location>
        <position position="57"/>
    </location>
</feature>
<evidence type="ECO:0000256" key="1">
    <source>
        <dbReference type="ARBA" id="ARBA00000085"/>
    </source>
</evidence>
<feature type="domain" description="Response regulatory" evidence="8">
    <location>
        <begin position="8"/>
        <end position="122"/>
    </location>
</feature>
<comment type="catalytic activity">
    <reaction evidence="1">
        <text>ATP + protein L-histidine = ADP + protein N-phospho-L-histidine.</text>
        <dbReference type="EC" id="2.7.13.3"/>
    </reaction>
</comment>
<dbReference type="InterPro" id="IPR003661">
    <property type="entry name" value="HisK_dim/P_dom"/>
</dbReference>
<dbReference type="Gene3D" id="3.40.50.2300">
    <property type="match status" value="1"/>
</dbReference>
<dbReference type="PRINTS" id="PR00344">
    <property type="entry name" value="BCTRLSENSOR"/>
</dbReference>
<evidence type="ECO:0000259" key="8">
    <source>
        <dbReference type="PROSITE" id="PS50110"/>
    </source>
</evidence>
<dbReference type="InterPro" id="IPR011006">
    <property type="entry name" value="CheY-like_superfamily"/>
</dbReference>
<dbReference type="PANTHER" id="PTHR43547">
    <property type="entry name" value="TWO-COMPONENT HISTIDINE KINASE"/>
    <property type="match status" value="1"/>
</dbReference>
<evidence type="ECO:0000313" key="9">
    <source>
        <dbReference type="EMBL" id="HHJ52285.1"/>
    </source>
</evidence>
<dbReference type="InterPro" id="IPR001789">
    <property type="entry name" value="Sig_transdc_resp-reg_receiver"/>
</dbReference>
<dbReference type="SMART" id="SM00448">
    <property type="entry name" value="REC"/>
    <property type="match status" value="1"/>
</dbReference>
<dbReference type="Pfam" id="PF00512">
    <property type="entry name" value="HisKA"/>
    <property type="match status" value="1"/>
</dbReference>
<sequence>MDQNKEYKILLIEDEPEIRESYEDMFGFIGLPVDTAENGLDGLAKLEKEHYDIVITDLNMPVMDGMETLRRIKKKDESIEVIVITGFATIENAIKAMKQGAFDYITKPVSFDHVKIVVNKCIQKINARRENLELKNTNVQLKELNELKDKFITITNHELRTPLAVLRGYFDLLELEVAPDGNPEIKEYLDVINYTITEMMEMVENMHDFSSFKNYTTIHDKKKVEINKLVRDVVRAVKILFENRNINLITELSPQEVWAEIDEKMIQKAVRELIQNALKYTEDGGTIRVTVKNIPERKQIFISVQDTGIGIPTEKLNLIFEPFYEVQDVLHHSTSKTDFMGGGIGVGLSLVKETVEAHGGEMAVESKAGEGSTFTIILPCAS</sequence>
<dbReference type="EMBL" id="DROD01000251">
    <property type="protein sequence ID" value="HHJ52285.1"/>
    <property type="molecule type" value="Genomic_DNA"/>
</dbReference>
<keyword evidence="4" id="KW-0808">Transferase</keyword>
<dbReference type="FunFam" id="3.30.565.10:FF:000006">
    <property type="entry name" value="Sensor histidine kinase WalK"/>
    <property type="match status" value="1"/>
</dbReference>
<dbReference type="AlphaFoldDB" id="A0A7V5PP58"/>
<reference evidence="9" key="1">
    <citation type="journal article" date="2020" name="mSystems">
        <title>Genome- and Community-Level Interaction Insights into Carbon Utilization and Element Cycling Functions of Hydrothermarchaeota in Hydrothermal Sediment.</title>
        <authorList>
            <person name="Zhou Z."/>
            <person name="Liu Y."/>
            <person name="Xu W."/>
            <person name="Pan J."/>
            <person name="Luo Z.H."/>
            <person name="Li M."/>
        </authorList>
    </citation>
    <scope>NUCLEOTIDE SEQUENCE [LARGE SCALE GENOMIC DNA]</scope>
    <source>
        <strain evidence="9">HyVt-527</strain>
    </source>
</reference>
<dbReference type="SMART" id="SM00387">
    <property type="entry name" value="HATPase_c"/>
    <property type="match status" value="1"/>
</dbReference>
<dbReference type="SUPFAM" id="SSF52172">
    <property type="entry name" value="CheY-like"/>
    <property type="match status" value="1"/>
</dbReference>
<organism evidence="9">
    <name type="scientific">Caldithrix abyssi</name>
    <dbReference type="NCBI Taxonomy" id="187145"/>
    <lineage>
        <taxon>Bacteria</taxon>
        <taxon>Pseudomonadati</taxon>
        <taxon>Calditrichota</taxon>
        <taxon>Calditrichia</taxon>
        <taxon>Calditrichales</taxon>
        <taxon>Calditrichaceae</taxon>
        <taxon>Caldithrix</taxon>
    </lineage>
</organism>
<dbReference type="PROSITE" id="PS50109">
    <property type="entry name" value="HIS_KIN"/>
    <property type="match status" value="1"/>
</dbReference>
<dbReference type="InterPro" id="IPR036097">
    <property type="entry name" value="HisK_dim/P_sf"/>
</dbReference>
<dbReference type="Gene3D" id="3.30.565.10">
    <property type="entry name" value="Histidine kinase-like ATPase, C-terminal domain"/>
    <property type="match status" value="1"/>
</dbReference>
<dbReference type="InterPro" id="IPR004358">
    <property type="entry name" value="Sig_transdc_His_kin-like_C"/>
</dbReference>
<dbReference type="CDD" id="cd00075">
    <property type="entry name" value="HATPase"/>
    <property type="match status" value="1"/>
</dbReference>
<dbReference type="InterPro" id="IPR003594">
    <property type="entry name" value="HATPase_dom"/>
</dbReference>
<feature type="domain" description="Histidine kinase" evidence="7">
    <location>
        <begin position="154"/>
        <end position="382"/>
    </location>
</feature>
<dbReference type="SMART" id="SM00388">
    <property type="entry name" value="HisKA"/>
    <property type="match status" value="1"/>
</dbReference>
<evidence type="ECO:0000256" key="3">
    <source>
        <dbReference type="ARBA" id="ARBA00022553"/>
    </source>
</evidence>
<dbReference type="EC" id="2.7.13.3" evidence="2"/>
<dbReference type="SUPFAM" id="SSF47384">
    <property type="entry name" value="Homodimeric domain of signal transducing histidine kinase"/>
    <property type="match status" value="1"/>
</dbReference>
<comment type="caution">
    <text evidence="9">The sequence shown here is derived from an EMBL/GenBank/DDBJ whole genome shotgun (WGS) entry which is preliminary data.</text>
</comment>
<gene>
    <name evidence="9" type="ORF">ENJ89_03750</name>
</gene>
<dbReference type="PROSITE" id="PS50110">
    <property type="entry name" value="RESPONSE_REGULATORY"/>
    <property type="match status" value="1"/>
</dbReference>
<protein>
    <recommendedName>
        <fullName evidence="2">histidine kinase</fullName>
        <ecNumber evidence="2">2.7.13.3</ecNumber>
    </recommendedName>
</protein>
<dbReference type="GO" id="GO:0000155">
    <property type="term" value="F:phosphorelay sensor kinase activity"/>
    <property type="evidence" value="ECO:0007669"/>
    <property type="project" value="InterPro"/>
</dbReference>
<dbReference type="InterPro" id="IPR005467">
    <property type="entry name" value="His_kinase_dom"/>
</dbReference>
<evidence type="ECO:0000259" key="7">
    <source>
        <dbReference type="PROSITE" id="PS50109"/>
    </source>
</evidence>
<keyword evidence="3 6" id="KW-0597">Phosphoprotein</keyword>
<keyword evidence="5 9" id="KW-0418">Kinase</keyword>
<dbReference type="Pfam" id="PF02518">
    <property type="entry name" value="HATPase_c"/>
    <property type="match status" value="1"/>
</dbReference>
<dbReference type="Proteomes" id="UP000886124">
    <property type="component" value="Unassembled WGS sequence"/>
</dbReference>
<dbReference type="SUPFAM" id="SSF55874">
    <property type="entry name" value="ATPase domain of HSP90 chaperone/DNA topoisomerase II/histidine kinase"/>
    <property type="match status" value="1"/>
</dbReference>
<accession>A0A7V5PP58</accession>
<evidence type="ECO:0000256" key="2">
    <source>
        <dbReference type="ARBA" id="ARBA00012438"/>
    </source>
</evidence>
<evidence type="ECO:0000256" key="4">
    <source>
        <dbReference type="ARBA" id="ARBA00022679"/>
    </source>
</evidence>
<dbReference type="CDD" id="cd00082">
    <property type="entry name" value="HisKA"/>
    <property type="match status" value="1"/>
</dbReference>
<proteinExistence type="predicted"/>
<dbReference type="Pfam" id="PF00072">
    <property type="entry name" value="Response_reg"/>
    <property type="match status" value="1"/>
</dbReference>
<dbReference type="Gene3D" id="1.10.287.130">
    <property type="match status" value="1"/>
</dbReference>
<dbReference type="PANTHER" id="PTHR43547:SF2">
    <property type="entry name" value="HYBRID SIGNAL TRANSDUCTION HISTIDINE KINASE C"/>
    <property type="match status" value="1"/>
</dbReference>
<dbReference type="InterPro" id="IPR036890">
    <property type="entry name" value="HATPase_C_sf"/>
</dbReference>